<dbReference type="RefSeq" id="WP_191762022.1">
    <property type="nucleotide sequence ID" value="NZ_VJXY01000079.1"/>
</dbReference>
<dbReference type="GO" id="GO:0006508">
    <property type="term" value="P:proteolysis"/>
    <property type="evidence" value="ECO:0007669"/>
    <property type="project" value="InterPro"/>
</dbReference>
<dbReference type="GO" id="GO:0004180">
    <property type="term" value="F:carboxypeptidase activity"/>
    <property type="evidence" value="ECO:0007669"/>
    <property type="project" value="UniProtKB-KW"/>
</dbReference>
<protein>
    <submittedName>
        <fullName evidence="3">D-alanyl-D-alanine carboxypeptidase</fullName>
    </submittedName>
</protein>
<keyword evidence="3" id="KW-0121">Carboxypeptidase</keyword>
<dbReference type="EMBL" id="VJXY01000079">
    <property type="protein sequence ID" value="MBD6620711.1"/>
    <property type="molecule type" value="Genomic_DNA"/>
</dbReference>
<dbReference type="SUPFAM" id="SSF47090">
    <property type="entry name" value="PGBD-like"/>
    <property type="match status" value="1"/>
</dbReference>
<evidence type="ECO:0000313" key="3">
    <source>
        <dbReference type="EMBL" id="MBD6620711.1"/>
    </source>
</evidence>
<evidence type="ECO:0000259" key="2">
    <source>
        <dbReference type="Pfam" id="PF02557"/>
    </source>
</evidence>
<dbReference type="InterPro" id="IPR036366">
    <property type="entry name" value="PGBDSf"/>
</dbReference>
<dbReference type="Gene3D" id="1.10.101.10">
    <property type="entry name" value="PGBD-like superfamily/PGBD"/>
    <property type="match status" value="1"/>
</dbReference>
<keyword evidence="4" id="KW-1185">Reference proteome</keyword>
<dbReference type="Proteomes" id="UP001165986">
    <property type="component" value="Unassembled WGS sequence"/>
</dbReference>
<dbReference type="CDD" id="cd14814">
    <property type="entry name" value="Peptidase_M15"/>
    <property type="match status" value="1"/>
</dbReference>
<keyword evidence="3" id="KW-0645">Protease</keyword>
<proteinExistence type="predicted"/>
<comment type="caution">
    <text evidence="3">The sequence shown here is derived from an EMBL/GenBank/DDBJ whole genome shotgun (WGS) entry which is preliminary data.</text>
</comment>
<accession>A0AA40T4C6</accession>
<evidence type="ECO:0000313" key="4">
    <source>
        <dbReference type="Proteomes" id="UP001165986"/>
    </source>
</evidence>
<dbReference type="InterPro" id="IPR003709">
    <property type="entry name" value="VanY-like_core_dom"/>
</dbReference>
<feature type="domain" description="D-alanyl-D-alanine carboxypeptidase-like core" evidence="2">
    <location>
        <begin position="58"/>
        <end position="120"/>
    </location>
</feature>
<dbReference type="Gene3D" id="3.30.1380.10">
    <property type="match status" value="1"/>
</dbReference>
<name>A0AA40T4C6_9NOST</name>
<reference evidence="3" key="1">
    <citation type="submission" date="2019-07" db="EMBL/GenBank/DDBJ databases">
        <title>Toxilogical consequences of a new and cryptic species of cyanobacteria (Komarekiella delphini-convector) recovered from the epidermis of a bottlenose dolphin and 1500 ft. in the air.</title>
        <authorList>
            <person name="Brown A.O."/>
            <person name="Dvorak P."/>
            <person name="Villanueva C.D."/>
            <person name="Foss A.J."/>
            <person name="Garvey A.D."/>
            <person name="Gibson Q.A."/>
            <person name="Johansen J.R."/>
            <person name="Casamatta D.A."/>
        </authorList>
    </citation>
    <scope>NUCLEOTIDE SEQUENCE</scope>
    <source>
        <strain evidence="3">SJRDD-AB1</strain>
    </source>
</reference>
<evidence type="ECO:0000259" key="1">
    <source>
        <dbReference type="Pfam" id="PF01471"/>
    </source>
</evidence>
<dbReference type="InterPro" id="IPR009045">
    <property type="entry name" value="Zn_M74/Hedgehog-like"/>
</dbReference>
<sequence>MMLKNVKACQTSVANGLSQQIITEMQRIDSTCLVSFSELNVSISTSVFPLLQPPAKEGLRQAIKASGGRKLVVNSAYRTIAQQYLLSRQKQQNRCGRTLVAQPGKSNHESGLALDISDFQIWKPYFVQCGWRWLGAADEVHFDFVRTMRNIRGLSVLSFQRLWNRYNLNDRIIEDGVYGAQTDNRLANSPTEGFGEKDELTANRVLRLSQPLMQGGDVRIVQIALKRAGFNISVDGLFGASTENGVKQFQKQKGLEVDGCVGTATWKALGM</sequence>
<dbReference type="Pfam" id="PF01471">
    <property type="entry name" value="PG_binding_1"/>
    <property type="match status" value="1"/>
</dbReference>
<dbReference type="InterPro" id="IPR036365">
    <property type="entry name" value="PGBD-like_sf"/>
</dbReference>
<dbReference type="Pfam" id="PF02557">
    <property type="entry name" value="VanY"/>
    <property type="match status" value="1"/>
</dbReference>
<organism evidence="3 4">
    <name type="scientific">Komarekiella delphini-convector SJRDD-AB1</name>
    <dbReference type="NCBI Taxonomy" id="2593771"/>
    <lineage>
        <taxon>Bacteria</taxon>
        <taxon>Bacillati</taxon>
        <taxon>Cyanobacteriota</taxon>
        <taxon>Cyanophyceae</taxon>
        <taxon>Nostocales</taxon>
        <taxon>Nostocaceae</taxon>
        <taxon>Komarekiella</taxon>
        <taxon>Komarekiella delphini-convector</taxon>
    </lineage>
</organism>
<keyword evidence="3" id="KW-0378">Hydrolase</keyword>
<feature type="domain" description="Peptidoglycan binding-like" evidence="1">
    <location>
        <begin position="214"/>
        <end position="269"/>
    </location>
</feature>
<dbReference type="AlphaFoldDB" id="A0AA40T4C6"/>
<dbReference type="InterPro" id="IPR002477">
    <property type="entry name" value="Peptidoglycan-bd-like"/>
</dbReference>
<gene>
    <name evidence="3" type="ORF">FNW02_34360</name>
</gene>
<dbReference type="SUPFAM" id="SSF55166">
    <property type="entry name" value="Hedgehog/DD-peptidase"/>
    <property type="match status" value="1"/>
</dbReference>